<dbReference type="NCBIfam" id="TIGR01869">
    <property type="entry name" value="casC_Cse4"/>
    <property type="match status" value="1"/>
</dbReference>
<evidence type="ECO:0000313" key="1">
    <source>
        <dbReference type="EMBL" id="ADI15418.1"/>
    </source>
</evidence>
<dbReference type="EMBL" id="CP002049">
    <property type="protein sequence ID" value="ADI15418.1"/>
    <property type="molecule type" value="Genomic_DNA"/>
</dbReference>
<reference evidence="2" key="1">
    <citation type="submission" date="2010-05" db="EMBL/GenBank/DDBJ databases">
        <title>The complete genome of Truepera radiovictris DSM 17093.</title>
        <authorList>
            <consortium name="US DOE Joint Genome Institute (JGI-PGF)"/>
            <person name="Lucas S."/>
            <person name="Copeland A."/>
            <person name="Lapidus A."/>
            <person name="Glavina del Rio T."/>
            <person name="Dalin E."/>
            <person name="Tice H."/>
            <person name="Bruce D."/>
            <person name="Goodwin L."/>
            <person name="Pitluck S."/>
            <person name="Kyrpides N."/>
            <person name="Mavromatis K."/>
            <person name="Ovchinnikova G."/>
            <person name="Munk A.C."/>
            <person name="Detter J.C."/>
            <person name="Han C."/>
            <person name="Tapia R."/>
            <person name="Land M."/>
            <person name="Hauser L."/>
            <person name="Markowitz V."/>
            <person name="Cheng J.-F."/>
            <person name="Hugenholtz P."/>
            <person name="Woyke T."/>
            <person name="Wu D."/>
            <person name="Tindall B."/>
            <person name="Pomrenke H.G."/>
            <person name="Brambilla E."/>
            <person name="Klenk H.-P."/>
            <person name="Eisen J.A."/>
        </authorList>
    </citation>
    <scope>NUCLEOTIDE SEQUENCE [LARGE SCALE GENOMIC DNA]</scope>
    <source>
        <strain evidence="2">DSM 17093 / CIP 108686 / LMG 22925 / RQ-24</strain>
    </source>
</reference>
<name>D7CSJ8_TRURR</name>
<dbReference type="eggNOG" id="COG1857">
    <property type="taxonomic scope" value="Bacteria"/>
</dbReference>
<dbReference type="RefSeq" id="WP_013178781.1">
    <property type="nucleotide sequence ID" value="NC_014221.1"/>
</dbReference>
<organism evidence="1 2">
    <name type="scientific">Truepera radiovictrix (strain DSM 17093 / CIP 108686 / LMG 22925 / RQ-24)</name>
    <dbReference type="NCBI Taxonomy" id="649638"/>
    <lineage>
        <taxon>Bacteria</taxon>
        <taxon>Thermotogati</taxon>
        <taxon>Deinococcota</taxon>
        <taxon>Deinococci</taxon>
        <taxon>Trueperales</taxon>
        <taxon>Trueperaceae</taxon>
        <taxon>Truepera</taxon>
    </lineage>
</organism>
<evidence type="ECO:0000313" key="2">
    <source>
        <dbReference type="Proteomes" id="UP000000379"/>
    </source>
</evidence>
<protein>
    <submittedName>
        <fullName evidence="1">CRISPR-associated protein, Cse4 family</fullName>
    </submittedName>
</protein>
<sequence length="392" mass="43048">MNLLEIHILQNFAPSNLNRDDTGSPKDAIFGGYRRGRISSQCLKRAAREYVREHRGTLPEDVLALRTKRVSQELVQMLTANNEDGVASTNKRDKAEAMQKVTIALGGVGLKVADDGKTQYLLFLGRSEIERLAAVIDARWDDLITPEESDKKGKAAKKAAKAAVPAEVAKALNEVLDGGKALDVALFGRMLADLPEKNRDAACQVAHALSTNAIEREFDFYTAVDDLKPEDNAGADMLGTVEYNSACYYRYAALDLDKLRSNLQGDNELMLEGLKAFLRAIVKAKPTGKQNSFAAHNDPEYVVFTVRQQADPRNLANAFERPVRPQGDNSLTELSIARFEDKWQRLEKAYGQAGSTFALNLTKTTSTVGQAVASLDDLIDETVTEVKRVLGG</sequence>
<dbReference type="InterPro" id="IPR010148">
    <property type="entry name" value="CRISPR-assoc_prot_CT1975"/>
</dbReference>
<dbReference type="KEGG" id="tra:Trad_2308"/>
<dbReference type="HOGENOM" id="CLU_044824_1_0_0"/>
<keyword evidence="2" id="KW-1185">Reference proteome</keyword>
<gene>
    <name evidence="1" type="ordered locus">Trad_2308</name>
</gene>
<dbReference type="STRING" id="649638.Trad_2308"/>
<accession>D7CSJ8</accession>
<dbReference type="Pfam" id="PF09344">
    <property type="entry name" value="Cas_CT1975"/>
    <property type="match status" value="1"/>
</dbReference>
<dbReference type="AlphaFoldDB" id="D7CSJ8"/>
<dbReference type="Proteomes" id="UP000000379">
    <property type="component" value="Chromosome"/>
</dbReference>
<proteinExistence type="predicted"/>
<reference evidence="1 2" key="2">
    <citation type="journal article" date="2011" name="Stand. Genomic Sci.">
        <title>Complete genome sequence of Truepera radiovictrix type strain (RQ-24).</title>
        <authorList>
            <person name="Ivanova N."/>
            <person name="Rohde C."/>
            <person name="Munk C."/>
            <person name="Nolan M."/>
            <person name="Lucas S."/>
            <person name="Del Rio T.G."/>
            <person name="Tice H."/>
            <person name="Deshpande S."/>
            <person name="Cheng J.F."/>
            <person name="Tapia R."/>
            <person name="Han C."/>
            <person name="Goodwin L."/>
            <person name="Pitluck S."/>
            <person name="Liolios K."/>
            <person name="Mavromatis K."/>
            <person name="Mikhailova N."/>
            <person name="Pati A."/>
            <person name="Chen A."/>
            <person name="Palaniappan K."/>
            <person name="Land M."/>
            <person name="Hauser L."/>
            <person name="Chang Y.J."/>
            <person name="Jeffries C.D."/>
            <person name="Brambilla E."/>
            <person name="Rohde M."/>
            <person name="Goker M."/>
            <person name="Tindall B.J."/>
            <person name="Woyke T."/>
            <person name="Bristow J."/>
            <person name="Eisen J.A."/>
            <person name="Markowitz V."/>
            <person name="Hugenholtz P."/>
            <person name="Kyrpides N.C."/>
            <person name="Klenk H.P."/>
            <person name="Lapidus A."/>
        </authorList>
    </citation>
    <scope>NUCLEOTIDE SEQUENCE [LARGE SCALE GENOMIC DNA]</scope>
    <source>
        <strain evidence="2">DSM 17093 / CIP 108686 / LMG 22925 / RQ-24</strain>
    </source>
</reference>